<dbReference type="PANTHER" id="PTHR43390">
    <property type="entry name" value="SIGNAL PEPTIDASE I"/>
    <property type="match status" value="1"/>
</dbReference>
<feature type="transmembrane region" description="Helical" evidence="7">
    <location>
        <begin position="27"/>
        <end position="48"/>
    </location>
</feature>
<evidence type="ECO:0000313" key="9">
    <source>
        <dbReference type="EMBL" id="QDX26825.1"/>
    </source>
</evidence>
<dbReference type="Proteomes" id="UP000318055">
    <property type="component" value="Chromosome"/>
</dbReference>
<dbReference type="PROSITE" id="PS00760">
    <property type="entry name" value="SPASE_I_2"/>
    <property type="match status" value="1"/>
</dbReference>
<accession>A0A518RHA6</accession>
<evidence type="ECO:0000256" key="2">
    <source>
        <dbReference type="ARBA" id="ARBA00009370"/>
    </source>
</evidence>
<protein>
    <recommendedName>
        <fullName evidence="4 7">Signal peptidase I</fullName>
        <ecNumber evidence="3 7">3.4.21.89</ecNumber>
    </recommendedName>
</protein>
<keyword evidence="5 7" id="KW-0378">Hydrolase</keyword>
<comment type="subcellular location">
    <subcellularLocation>
        <location evidence="7">Membrane</location>
        <topology evidence="7">Single-pass type II membrane protein</topology>
    </subcellularLocation>
</comment>
<dbReference type="GO" id="GO:0009003">
    <property type="term" value="F:signal peptidase activity"/>
    <property type="evidence" value="ECO:0007669"/>
    <property type="project" value="UniProtKB-EC"/>
</dbReference>
<dbReference type="CDD" id="cd06530">
    <property type="entry name" value="S26_SPase_I"/>
    <property type="match status" value="1"/>
</dbReference>
<keyword evidence="7" id="KW-0645">Protease</keyword>
<evidence type="ECO:0000259" key="8">
    <source>
        <dbReference type="Pfam" id="PF10502"/>
    </source>
</evidence>
<organism evidence="9 10">
    <name type="scientific">Sphingomonas suaedae</name>
    <dbReference type="NCBI Taxonomy" id="2599297"/>
    <lineage>
        <taxon>Bacteria</taxon>
        <taxon>Pseudomonadati</taxon>
        <taxon>Pseudomonadota</taxon>
        <taxon>Alphaproteobacteria</taxon>
        <taxon>Sphingomonadales</taxon>
        <taxon>Sphingomonadaceae</taxon>
        <taxon>Sphingomonas</taxon>
    </lineage>
</organism>
<sequence length="274" mass="30136">MDDSASAQPAAPDTIKPRSELRDTLSFLLKLAILVFIVRSFIFAPFSIPSGSMLPRLLVGDYLFITKWNYGYSKHSLPWSVPLIPGRIFAKDPARGDVVVFKAPPGDDTDWIKRVIGLPGDTVQMRGGQLILNGQAIPKQRVADFVVPVSPNSPCDPVFTEATGEGATVCRMPRYRETLPNGKSYDVLDQGQTIADDTEVFTVPAGHVFLMGDNRDDSTDSRFPHAAGGIRYVPIENIQGKAVVSFWSTDGSASWILPWTWFSAARFERIGEGF</sequence>
<dbReference type="GO" id="GO:0006465">
    <property type="term" value="P:signal peptide processing"/>
    <property type="evidence" value="ECO:0007669"/>
    <property type="project" value="InterPro"/>
</dbReference>
<dbReference type="PANTHER" id="PTHR43390:SF1">
    <property type="entry name" value="CHLOROPLAST PROCESSING PEPTIDASE"/>
    <property type="match status" value="1"/>
</dbReference>
<dbReference type="OrthoDB" id="9815782at2"/>
<keyword evidence="7" id="KW-1133">Transmembrane helix</keyword>
<dbReference type="InterPro" id="IPR000223">
    <property type="entry name" value="Pept_S26A_signal_pept_1"/>
</dbReference>
<dbReference type="InterPro" id="IPR019533">
    <property type="entry name" value="Peptidase_S26"/>
</dbReference>
<keyword evidence="10" id="KW-1185">Reference proteome</keyword>
<evidence type="ECO:0000256" key="5">
    <source>
        <dbReference type="ARBA" id="ARBA00022801"/>
    </source>
</evidence>
<comment type="catalytic activity">
    <reaction evidence="1 7">
        <text>Cleavage of hydrophobic, N-terminal signal or leader sequences from secreted and periplasmic proteins.</text>
        <dbReference type="EC" id="3.4.21.89"/>
    </reaction>
</comment>
<dbReference type="PRINTS" id="PR00727">
    <property type="entry name" value="LEADERPTASE"/>
</dbReference>
<evidence type="ECO:0000256" key="4">
    <source>
        <dbReference type="ARBA" id="ARBA00019232"/>
    </source>
</evidence>
<dbReference type="NCBIfam" id="TIGR02227">
    <property type="entry name" value="sigpep_I_bact"/>
    <property type="match status" value="1"/>
</dbReference>
<dbReference type="SUPFAM" id="SSF51306">
    <property type="entry name" value="LexA/Signal peptidase"/>
    <property type="match status" value="1"/>
</dbReference>
<feature type="active site" evidence="6">
    <location>
        <position position="52"/>
    </location>
</feature>
<dbReference type="RefSeq" id="WP_145847809.1">
    <property type="nucleotide sequence ID" value="NZ_CP042239.1"/>
</dbReference>
<reference evidence="9 10" key="1">
    <citation type="submission" date="2019-07" db="EMBL/GenBank/DDBJ databases">
        <title>Sphingomonas alkalisoli sp. nov., isolated from rhizosphere soil of Suaedae salsa.</title>
        <authorList>
            <person name="Zhang H."/>
            <person name="Xu L."/>
            <person name="Zhang J.-X."/>
            <person name="Sun J.-Q."/>
        </authorList>
    </citation>
    <scope>NUCLEOTIDE SEQUENCE [LARGE SCALE GENOMIC DNA]</scope>
    <source>
        <strain evidence="9 10">XS-10</strain>
    </source>
</reference>
<dbReference type="AlphaFoldDB" id="A0A518RHA6"/>
<feature type="domain" description="Peptidase S26" evidence="8">
    <location>
        <begin position="22"/>
        <end position="247"/>
    </location>
</feature>
<gene>
    <name evidence="9" type="primary">lepB</name>
    <name evidence="9" type="ORF">FPZ54_12965</name>
</gene>
<dbReference type="KEGG" id="ssua:FPZ54_12965"/>
<dbReference type="EMBL" id="CP042239">
    <property type="protein sequence ID" value="QDX26825.1"/>
    <property type="molecule type" value="Genomic_DNA"/>
</dbReference>
<dbReference type="EC" id="3.4.21.89" evidence="3 7"/>
<dbReference type="Pfam" id="PF10502">
    <property type="entry name" value="Peptidase_S26"/>
    <property type="match status" value="1"/>
</dbReference>
<evidence type="ECO:0000256" key="1">
    <source>
        <dbReference type="ARBA" id="ARBA00000677"/>
    </source>
</evidence>
<dbReference type="InterPro" id="IPR019757">
    <property type="entry name" value="Pept_S26A_signal_pept_1_Lys-AS"/>
</dbReference>
<dbReference type="Gene3D" id="2.10.109.10">
    <property type="entry name" value="Umud Fragment, subunit A"/>
    <property type="match status" value="1"/>
</dbReference>
<keyword evidence="7" id="KW-0472">Membrane</keyword>
<dbReference type="GO" id="GO:0016020">
    <property type="term" value="C:membrane"/>
    <property type="evidence" value="ECO:0007669"/>
    <property type="project" value="UniProtKB-SubCell"/>
</dbReference>
<dbReference type="GO" id="GO:0004252">
    <property type="term" value="F:serine-type endopeptidase activity"/>
    <property type="evidence" value="ECO:0007669"/>
    <property type="project" value="InterPro"/>
</dbReference>
<evidence type="ECO:0000256" key="6">
    <source>
        <dbReference type="PIRSR" id="PIRSR600223-1"/>
    </source>
</evidence>
<dbReference type="InterPro" id="IPR036286">
    <property type="entry name" value="LexA/Signal_pep-like_sf"/>
</dbReference>
<evidence type="ECO:0000256" key="7">
    <source>
        <dbReference type="RuleBase" id="RU362042"/>
    </source>
</evidence>
<comment type="similarity">
    <text evidence="2 7">Belongs to the peptidase S26 family.</text>
</comment>
<name>A0A518RHA6_9SPHN</name>
<keyword evidence="7" id="KW-0812">Transmembrane</keyword>
<evidence type="ECO:0000256" key="3">
    <source>
        <dbReference type="ARBA" id="ARBA00013208"/>
    </source>
</evidence>
<proteinExistence type="inferred from homology"/>
<evidence type="ECO:0000313" key="10">
    <source>
        <dbReference type="Proteomes" id="UP000318055"/>
    </source>
</evidence>
<feature type="active site" evidence="6">
    <location>
        <position position="113"/>
    </location>
</feature>